<evidence type="ECO:0000313" key="3">
    <source>
        <dbReference type="Proteomes" id="UP000260136"/>
    </source>
</evidence>
<feature type="non-terminal residue" evidence="2">
    <location>
        <position position="91"/>
    </location>
</feature>
<keyword evidence="1" id="KW-1133">Transmembrane helix</keyword>
<organism evidence="2 3">
    <name type="scientific">Mycoplasmoides gallisepticum</name>
    <name type="common">Mycoplasma gallisepticum</name>
    <dbReference type="NCBI Taxonomy" id="2096"/>
    <lineage>
        <taxon>Bacteria</taxon>
        <taxon>Bacillati</taxon>
        <taxon>Mycoplasmatota</taxon>
        <taxon>Mycoplasmoidales</taxon>
        <taxon>Mycoplasmoidaceae</taxon>
        <taxon>Mycoplasmoides</taxon>
    </lineage>
</organism>
<evidence type="ECO:0000313" key="2">
    <source>
        <dbReference type="EMBL" id="SYV94877.1"/>
    </source>
</evidence>
<gene>
    <name evidence="2" type="ORF">NCTC10115_01112</name>
</gene>
<accession>A0A3B0PG64</accession>
<evidence type="ECO:0000256" key="1">
    <source>
        <dbReference type="SAM" id="Phobius"/>
    </source>
</evidence>
<proteinExistence type="predicted"/>
<reference evidence="3" key="1">
    <citation type="submission" date="2018-06" db="EMBL/GenBank/DDBJ databases">
        <authorList>
            <consortium name="Pathogen Informatics"/>
        </authorList>
    </citation>
    <scope>NUCLEOTIDE SEQUENCE [LARGE SCALE GENOMIC DNA]</scope>
    <source>
        <strain evidence="3">NCTC10115</strain>
    </source>
</reference>
<dbReference type="Proteomes" id="UP000260136">
    <property type="component" value="Chromosome"/>
</dbReference>
<keyword evidence="1" id="KW-0472">Membrane</keyword>
<protein>
    <submittedName>
        <fullName evidence="2">Uncharacterized protein</fullName>
    </submittedName>
</protein>
<sequence length="91" mass="10421">MVNDNSTVILAKLSNYLSNLNNAKVKEHCSLIKKQNSFATSSFAFLFLSAFLGLLLTVNVFVIIWTSYHQKIDYDDQEAVKLLLTQFETNW</sequence>
<keyword evidence="1" id="KW-0812">Transmembrane</keyword>
<feature type="transmembrane region" description="Helical" evidence="1">
    <location>
        <begin position="43"/>
        <end position="65"/>
    </location>
</feature>
<dbReference type="AlphaFoldDB" id="A0A3B0PG64"/>
<name>A0A3B0PG64_MYCGL</name>
<dbReference type="EMBL" id="LS991952">
    <property type="protein sequence ID" value="SYV94877.1"/>
    <property type="molecule type" value="Genomic_DNA"/>
</dbReference>